<keyword evidence="3" id="KW-0670">Pyruvate</keyword>
<dbReference type="PIRSF" id="PIRSF037495">
    <property type="entry name" value="Opine_OX_OoxA/HcnB"/>
    <property type="match status" value="1"/>
</dbReference>
<dbReference type="PANTHER" id="PTHR42949">
    <property type="entry name" value="ANAEROBIC GLYCEROL-3-PHOSPHATE DEHYDROGENASE SUBUNIT B"/>
    <property type="match status" value="1"/>
</dbReference>
<evidence type="ECO:0000313" key="4">
    <source>
        <dbReference type="Proteomes" id="UP000275456"/>
    </source>
</evidence>
<keyword evidence="4" id="KW-1185">Reference proteome</keyword>
<keyword evidence="1" id="KW-0560">Oxidoreductase</keyword>
<organism evidence="3 4">
    <name type="scientific">Agrococcus jenensis</name>
    <dbReference type="NCBI Taxonomy" id="46353"/>
    <lineage>
        <taxon>Bacteria</taxon>
        <taxon>Bacillati</taxon>
        <taxon>Actinomycetota</taxon>
        <taxon>Actinomycetes</taxon>
        <taxon>Micrococcales</taxon>
        <taxon>Microbacteriaceae</taxon>
        <taxon>Agrococcus</taxon>
    </lineage>
</organism>
<dbReference type="InterPro" id="IPR036188">
    <property type="entry name" value="FAD/NAD-bd_sf"/>
</dbReference>
<dbReference type="RefSeq" id="WP_123696948.1">
    <property type="nucleotide sequence ID" value="NZ_RKHJ01000001.1"/>
</dbReference>
<feature type="domain" description="FAD/NAD(P)-binding" evidence="2">
    <location>
        <begin position="5"/>
        <end position="334"/>
    </location>
</feature>
<evidence type="ECO:0000256" key="1">
    <source>
        <dbReference type="ARBA" id="ARBA00023002"/>
    </source>
</evidence>
<dbReference type="InterPro" id="IPR017224">
    <property type="entry name" value="Opine_Oxase_asu/HCN_bsu"/>
</dbReference>
<sequence>MSDRHVIVLGAGPAGLAAASGALAEGARVTLLDEGDRLGGQYWRHHERLTDPRLQHGWAAFIALRDAIAAACESGRATVLQRAAVWRIDGEARRVHALVGTADAPGRRRVEIAGDAIVLATGAHDRALPLPGWTLPGVITAGAAQALAKRDGVVVGRRTLVAGAGPFLLPVAQSLAIAGSEVVAVLEASRVPALAAGWLARPWELLGAAGKAGELAEYAASLARHRTPYRTGHGVVRILGDRRVEGAVIARLDPQWRPIAGTEREVACDAVALGHGFMPRIDAALQVGCAVTDAAPGAPRFVVVDAVQRTSVDGVLAAGEITGIGGADAALAEGDLAGRTAAGAAEASLRRAVRRRDATDAFARRLEGAHGMRDGWRTWLEDDTLVCRCESVDAGTIARAAGSASRAMRLATRAGLGACQGRTCGAAVEALCGERLGLDRRPLLAPMRLSELAGARDAPGDLPSPV</sequence>
<evidence type="ECO:0000313" key="3">
    <source>
        <dbReference type="EMBL" id="ROR65906.1"/>
    </source>
</evidence>
<dbReference type="Gene3D" id="3.50.50.60">
    <property type="entry name" value="FAD/NAD(P)-binding domain"/>
    <property type="match status" value="2"/>
</dbReference>
<dbReference type="Pfam" id="PF07992">
    <property type="entry name" value="Pyr_redox_2"/>
    <property type="match status" value="1"/>
</dbReference>
<protein>
    <submittedName>
        <fullName evidence="3">Pyruvate/2-oxoglutarate dehydrogenase complex dihydrolipoamide dehydrogenase (E3) component</fullName>
    </submittedName>
</protein>
<dbReference type="Gene3D" id="1.10.10.1100">
    <property type="entry name" value="BFD-like [2Fe-2S]-binding domain"/>
    <property type="match status" value="1"/>
</dbReference>
<dbReference type="InterPro" id="IPR041854">
    <property type="entry name" value="BFD-like_2Fe2S-bd_dom_sf"/>
</dbReference>
<dbReference type="SUPFAM" id="SSF51905">
    <property type="entry name" value="FAD/NAD(P)-binding domain"/>
    <property type="match status" value="1"/>
</dbReference>
<proteinExistence type="predicted"/>
<dbReference type="AlphaFoldDB" id="A0A3N2ASE4"/>
<dbReference type="EMBL" id="RKHJ01000001">
    <property type="protein sequence ID" value="ROR65906.1"/>
    <property type="molecule type" value="Genomic_DNA"/>
</dbReference>
<dbReference type="GO" id="GO:0016491">
    <property type="term" value="F:oxidoreductase activity"/>
    <property type="evidence" value="ECO:0007669"/>
    <property type="project" value="UniProtKB-KW"/>
</dbReference>
<comment type="caution">
    <text evidence="3">The sequence shown here is derived from an EMBL/GenBank/DDBJ whole genome shotgun (WGS) entry which is preliminary data.</text>
</comment>
<dbReference type="OrthoDB" id="9801699at2"/>
<dbReference type="InterPro" id="IPR023753">
    <property type="entry name" value="FAD/NAD-binding_dom"/>
</dbReference>
<accession>A0A3N2ASE4</accession>
<evidence type="ECO:0000259" key="2">
    <source>
        <dbReference type="Pfam" id="PF07992"/>
    </source>
</evidence>
<dbReference type="Proteomes" id="UP000275456">
    <property type="component" value="Unassembled WGS sequence"/>
</dbReference>
<dbReference type="PANTHER" id="PTHR42949:SF3">
    <property type="entry name" value="ANAEROBIC GLYCEROL-3-PHOSPHATE DEHYDROGENASE SUBUNIT B"/>
    <property type="match status" value="1"/>
</dbReference>
<dbReference type="InterPro" id="IPR051691">
    <property type="entry name" value="Metab_Enz_Cyan_OpOx_G3PDH"/>
</dbReference>
<reference evidence="3 4" key="1">
    <citation type="submission" date="2018-11" db="EMBL/GenBank/DDBJ databases">
        <title>Sequencing the genomes of 1000 actinobacteria strains.</title>
        <authorList>
            <person name="Klenk H.-P."/>
        </authorList>
    </citation>
    <scope>NUCLEOTIDE SEQUENCE [LARGE SCALE GENOMIC DNA]</scope>
    <source>
        <strain evidence="3 4">DSM 9580</strain>
    </source>
</reference>
<name>A0A3N2ASE4_9MICO</name>
<dbReference type="PRINTS" id="PR00411">
    <property type="entry name" value="PNDRDTASEI"/>
</dbReference>
<gene>
    <name evidence="3" type="ORF">EDD26_1277</name>
</gene>
<dbReference type="PRINTS" id="PR00368">
    <property type="entry name" value="FADPNR"/>
</dbReference>